<dbReference type="SMART" id="SM00165">
    <property type="entry name" value="UBA"/>
    <property type="match status" value="1"/>
</dbReference>
<dbReference type="PANTHER" id="PTHR41733">
    <property type="entry name" value="UBIQUITIN-ASSOCIATED/TRANSLATION ELONGATION FACTOR EF1B, N-TERMINAL, EUKARYOTE"/>
    <property type="match status" value="1"/>
</dbReference>
<dbReference type="InterPro" id="IPR041969">
    <property type="entry name" value="VP13D_UBA"/>
</dbReference>
<accession>A0A1Y5IH06</accession>
<evidence type="ECO:0000259" key="2">
    <source>
        <dbReference type="PROSITE" id="PS50030"/>
    </source>
</evidence>
<dbReference type="eggNOG" id="ENOG502RYYZ">
    <property type="taxonomic scope" value="Eukaryota"/>
</dbReference>
<feature type="compositionally biased region" description="Basic residues" evidence="1">
    <location>
        <begin position="285"/>
        <end position="294"/>
    </location>
</feature>
<organism evidence="3">
    <name type="scientific">Ostreococcus tauri</name>
    <name type="common">Marine green alga</name>
    <dbReference type="NCBI Taxonomy" id="70448"/>
    <lineage>
        <taxon>Eukaryota</taxon>
        <taxon>Viridiplantae</taxon>
        <taxon>Chlorophyta</taxon>
        <taxon>Mamiellophyceae</taxon>
        <taxon>Mamiellales</taxon>
        <taxon>Bathycoccaceae</taxon>
        <taxon>Ostreococcus</taxon>
    </lineage>
</organism>
<proteinExistence type="predicted"/>
<name>A0A1Y5IH06_OSTTA</name>
<reference evidence="3" key="1">
    <citation type="submission" date="2017-04" db="EMBL/GenBank/DDBJ databases">
        <title>Population genomics of picophytoplankton unveils novel chromosome hypervariability.</title>
        <authorList>
            <consortium name="DOE Joint Genome Institute"/>
            <person name="Blanc-Mathieu R."/>
            <person name="Krasovec M."/>
            <person name="Hebrard M."/>
            <person name="Yau S."/>
            <person name="Desgranges E."/>
            <person name="Martin J."/>
            <person name="Schackwitz W."/>
            <person name="Kuo A."/>
            <person name="Salin G."/>
            <person name="Donnadieu C."/>
            <person name="Desdevises Y."/>
            <person name="Sanchez-Ferandin S."/>
            <person name="Moreau H."/>
            <person name="Rivals E."/>
            <person name="Grigoriev I.V."/>
            <person name="Grimsley N."/>
            <person name="Eyre-Walker A."/>
            <person name="Piganeau G."/>
        </authorList>
    </citation>
    <scope>NUCLEOTIDE SEQUENCE [LARGE SCALE GENOMIC DNA]</scope>
    <source>
        <strain evidence="3">RCC 1115</strain>
    </source>
</reference>
<feature type="compositionally biased region" description="Low complexity" evidence="1">
    <location>
        <begin position="257"/>
        <end position="284"/>
    </location>
</feature>
<dbReference type="AlphaFoldDB" id="A0A1Y5IH06"/>
<gene>
    <name evidence="3" type="ORF">BE221DRAFT_69910</name>
</gene>
<dbReference type="Proteomes" id="UP000195557">
    <property type="component" value="Unassembled WGS sequence"/>
</dbReference>
<protein>
    <recommendedName>
        <fullName evidence="2">UBA domain-containing protein</fullName>
    </recommendedName>
</protein>
<dbReference type="CDD" id="cd14306">
    <property type="entry name" value="UBA_VP13D"/>
    <property type="match status" value="1"/>
</dbReference>
<dbReference type="Gene3D" id="1.10.8.10">
    <property type="entry name" value="DNA helicase RuvA subunit, C-terminal domain"/>
    <property type="match status" value="1"/>
</dbReference>
<dbReference type="EMBL" id="KZ155776">
    <property type="protein sequence ID" value="OUS47927.1"/>
    <property type="molecule type" value="Genomic_DNA"/>
</dbReference>
<dbReference type="PANTHER" id="PTHR41733:SF1">
    <property type="entry name" value="CHROMOSOME UNDETERMINED SCAFFOLD_30, WHOLE GENOME SHOTGUN SEQUENCE"/>
    <property type="match status" value="1"/>
</dbReference>
<dbReference type="Pfam" id="PF22562">
    <property type="entry name" value="UBA_7"/>
    <property type="match status" value="1"/>
</dbReference>
<dbReference type="SUPFAM" id="SSF46934">
    <property type="entry name" value="UBA-like"/>
    <property type="match status" value="1"/>
</dbReference>
<feature type="region of interest" description="Disordered" evidence="1">
    <location>
        <begin position="253"/>
        <end position="310"/>
    </location>
</feature>
<sequence>MWTPAHAGLSVALRDDDRARASWATVERSSARVSAVGALARRERTTMADGAGPKIGDARSLWNFTPSPGWTKDEAFALRQCLKKFGIGKWVQIVDSGVLPGKQIQQLNGQTQRLLGKQSLAEYSGLKLDVDRIRADNDALENVTRKNGLITNQGGILAKEELKALREENLNKYGLTDEEVEAIELPAAPRAAPVGAERYMGKGMVAVGGSSEAATVIKADLLTTDLDGLSREHKLELLNALRDRVENLRAQLGELSAAPETKAPTPKKATPAKRAAAKPTSTKKATTKRGKRKTVSNDDSDDGSYETIAVDTNDGPVQMLMGMGFTKKHCLDALDTCGGDIEECVEWLMTNCA</sequence>
<evidence type="ECO:0000313" key="3">
    <source>
        <dbReference type="EMBL" id="OUS47927.1"/>
    </source>
</evidence>
<evidence type="ECO:0000256" key="1">
    <source>
        <dbReference type="SAM" id="MobiDB-lite"/>
    </source>
</evidence>
<feature type="domain" description="UBA" evidence="2">
    <location>
        <begin position="309"/>
        <end position="351"/>
    </location>
</feature>
<dbReference type="InterPro" id="IPR015940">
    <property type="entry name" value="UBA"/>
</dbReference>
<dbReference type="InterPro" id="IPR009060">
    <property type="entry name" value="UBA-like_sf"/>
</dbReference>
<dbReference type="PROSITE" id="PS50030">
    <property type="entry name" value="UBA"/>
    <property type="match status" value="1"/>
</dbReference>